<feature type="domain" description="Nudix hydrolase" evidence="4">
    <location>
        <begin position="20"/>
        <end position="166"/>
    </location>
</feature>
<dbReference type="RefSeq" id="WP_061785243.1">
    <property type="nucleotide sequence ID" value="NZ_KQ758631.1"/>
</dbReference>
<evidence type="ECO:0000313" key="6">
    <source>
        <dbReference type="Proteomes" id="UP000053681"/>
    </source>
</evidence>
<dbReference type="InterPro" id="IPR020476">
    <property type="entry name" value="Nudix_hydrolase"/>
</dbReference>
<dbReference type="Proteomes" id="UP000053681">
    <property type="component" value="Unassembled WGS sequence"/>
</dbReference>
<dbReference type="InterPro" id="IPR000086">
    <property type="entry name" value="NUDIX_hydrolase_dom"/>
</dbReference>
<dbReference type="GO" id="GO:0016787">
    <property type="term" value="F:hydrolase activity"/>
    <property type="evidence" value="ECO:0007669"/>
    <property type="project" value="UniProtKB-KW"/>
</dbReference>
<keyword evidence="2 3" id="KW-0378">Hydrolase</keyword>
<dbReference type="PANTHER" id="PTHR43736">
    <property type="entry name" value="ADP-RIBOSE PYROPHOSPHATASE"/>
    <property type="match status" value="1"/>
</dbReference>
<evidence type="ECO:0000256" key="3">
    <source>
        <dbReference type="RuleBase" id="RU003476"/>
    </source>
</evidence>
<keyword evidence="6" id="KW-1185">Reference proteome</keyword>
<dbReference type="PRINTS" id="PR00502">
    <property type="entry name" value="NUDIXFAMILY"/>
</dbReference>
<organism evidence="5 6">
    <name type="scientific">Priestia veravalensis</name>
    <dbReference type="NCBI Taxonomy" id="1414648"/>
    <lineage>
        <taxon>Bacteria</taxon>
        <taxon>Bacillati</taxon>
        <taxon>Bacillota</taxon>
        <taxon>Bacilli</taxon>
        <taxon>Bacillales</taxon>
        <taxon>Bacillaceae</taxon>
        <taxon>Priestia</taxon>
    </lineage>
</organism>
<dbReference type="PANTHER" id="PTHR43736:SF1">
    <property type="entry name" value="DIHYDRONEOPTERIN TRIPHOSPHATE DIPHOSPHATASE"/>
    <property type="match status" value="1"/>
</dbReference>
<dbReference type="InterPro" id="IPR020084">
    <property type="entry name" value="NUDIX_hydrolase_CS"/>
</dbReference>
<dbReference type="Pfam" id="PF21906">
    <property type="entry name" value="WHD_NrtR"/>
    <property type="match status" value="1"/>
</dbReference>
<reference evidence="5 6" key="1">
    <citation type="submission" date="2015-11" db="EMBL/GenBank/DDBJ databases">
        <title>Bacillus caseinolyticus sp nov.</title>
        <authorList>
            <person name="Dastager S.G."/>
            <person name="Mawlankar R."/>
        </authorList>
    </citation>
    <scope>NUCLEOTIDE SEQUENCE [LARGE SCALE GENOMIC DNA]</scope>
    <source>
        <strain evidence="5 6">SGD-V-76</strain>
    </source>
</reference>
<dbReference type="PROSITE" id="PS00893">
    <property type="entry name" value="NUDIX_BOX"/>
    <property type="match status" value="1"/>
</dbReference>
<comment type="caution">
    <text evidence="5">The sequence shown here is derived from an EMBL/GenBank/DDBJ whole genome shotgun (WGS) entry which is preliminary data.</text>
</comment>
<sequence>MLNHDQKNVKKEYPKPYGYTADIAVFTIVATEKEAYKPPKMVLKLMLIQRAILNAEGEQNIEAGKWALPGGFVHPAESAYEAAKRELEEETGVAGIHMKQYGVYDKPGRDARGWVISNAHYAIVPEEMLAKRQANDDAANVELFDLEEVFSLPLAFDHAQIIQDGIAEIKKDLLQTTVAQKFLPKMFTYSELQAVLLTITDNPAIRSDQAFARKIRMLPFIEEVEGQTTTRTSKKPTKLYRFIDADFATSIYTARY</sequence>
<evidence type="ECO:0000256" key="1">
    <source>
        <dbReference type="ARBA" id="ARBA00005582"/>
    </source>
</evidence>
<gene>
    <name evidence="5" type="ORF">AS180_04135</name>
</gene>
<dbReference type="PROSITE" id="PS51462">
    <property type="entry name" value="NUDIX"/>
    <property type="match status" value="1"/>
</dbReference>
<accession>A0A0V8JPV0</accession>
<name>A0A0V8JPV0_9BACI</name>
<dbReference type="InterPro" id="IPR036388">
    <property type="entry name" value="WH-like_DNA-bd_sf"/>
</dbReference>
<evidence type="ECO:0000259" key="4">
    <source>
        <dbReference type="PROSITE" id="PS51462"/>
    </source>
</evidence>
<evidence type="ECO:0000313" key="5">
    <source>
        <dbReference type="EMBL" id="KSU89050.1"/>
    </source>
</evidence>
<evidence type="ECO:0000256" key="2">
    <source>
        <dbReference type="ARBA" id="ARBA00022801"/>
    </source>
</evidence>
<dbReference type="Gene3D" id="3.90.79.10">
    <property type="entry name" value="Nucleoside Triphosphate Pyrophosphohydrolase"/>
    <property type="match status" value="1"/>
</dbReference>
<dbReference type="InterPro" id="IPR015797">
    <property type="entry name" value="NUDIX_hydrolase-like_dom_sf"/>
</dbReference>
<protein>
    <submittedName>
        <fullName evidence="5">ADP-ribose pyrophosphatase</fullName>
    </submittedName>
</protein>
<dbReference type="SUPFAM" id="SSF46785">
    <property type="entry name" value="Winged helix' DNA-binding domain"/>
    <property type="match status" value="1"/>
</dbReference>
<dbReference type="InterPro" id="IPR054105">
    <property type="entry name" value="WHD_NrtR"/>
</dbReference>
<comment type="similarity">
    <text evidence="1 3">Belongs to the Nudix hydrolase family.</text>
</comment>
<dbReference type="GeneID" id="93682195"/>
<dbReference type="Gene3D" id="1.10.10.10">
    <property type="entry name" value="Winged helix-like DNA-binding domain superfamily/Winged helix DNA-binding domain"/>
    <property type="match status" value="1"/>
</dbReference>
<dbReference type="Pfam" id="PF00293">
    <property type="entry name" value="NUDIX"/>
    <property type="match status" value="1"/>
</dbReference>
<dbReference type="EMBL" id="LNQP01000011">
    <property type="protein sequence ID" value="KSU89050.1"/>
    <property type="molecule type" value="Genomic_DNA"/>
</dbReference>
<dbReference type="InterPro" id="IPR036390">
    <property type="entry name" value="WH_DNA-bd_sf"/>
</dbReference>
<proteinExistence type="inferred from homology"/>
<dbReference type="SUPFAM" id="SSF55811">
    <property type="entry name" value="Nudix"/>
    <property type="match status" value="1"/>
</dbReference>
<dbReference type="AlphaFoldDB" id="A0A0V8JPV0"/>
<dbReference type="CDD" id="cd18873">
    <property type="entry name" value="NUDIX_NadM_like"/>
    <property type="match status" value="1"/>
</dbReference>